<name>A0A914Y8X9_9BILA</name>
<sequence length="178" mass="19101">MRFHPPTAWTYPDQNAITALSYFPGQPMTQTEAQLHANGDIESAVLAGLQTLQIPTIGITVTPSYSPPLVSDCIKNQQFQSGTTPAGTQFGYEEGGAITKLITAPTGTGVTYQNCVSRAYAGTATNVVLVMTEFIQQASVKIDGITLSEYQATLLGAKVSQYLMLNSRVDFVEEITLS</sequence>
<dbReference type="AlphaFoldDB" id="A0A914Y8X9"/>
<protein>
    <submittedName>
        <fullName evidence="2">Uncharacterized protein</fullName>
    </submittedName>
</protein>
<accession>A0A914Y8X9</accession>
<evidence type="ECO:0000313" key="1">
    <source>
        <dbReference type="Proteomes" id="UP000887577"/>
    </source>
</evidence>
<dbReference type="Proteomes" id="UP000887577">
    <property type="component" value="Unplaced"/>
</dbReference>
<keyword evidence="1" id="KW-1185">Reference proteome</keyword>
<proteinExistence type="predicted"/>
<organism evidence="1 2">
    <name type="scientific">Panagrolaimus superbus</name>
    <dbReference type="NCBI Taxonomy" id="310955"/>
    <lineage>
        <taxon>Eukaryota</taxon>
        <taxon>Metazoa</taxon>
        <taxon>Ecdysozoa</taxon>
        <taxon>Nematoda</taxon>
        <taxon>Chromadorea</taxon>
        <taxon>Rhabditida</taxon>
        <taxon>Tylenchina</taxon>
        <taxon>Panagrolaimomorpha</taxon>
        <taxon>Panagrolaimoidea</taxon>
        <taxon>Panagrolaimidae</taxon>
        <taxon>Panagrolaimus</taxon>
    </lineage>
</organism>
<dbReference type="WBParaSite" id="PSU_v2.g15725.t1">
    <property type="protein sequence ID" value="PSU_v2.g15725.t1"/>
    <property type="gene ID" value="PSU_v2.g15725"/>
</dbReference>
<reference evidence="2" key="1">
    <citation type="submission" date="2022-11" db="UniProtKB">
        <authorList>
            <consortium name="WormBaseParasite"/>
        </authorList>
    </citation>
    <scope>IDENTIFICATION</scope>
</reference>
<evidence type="ECO:0000313" key="2">
    <source>
        <dbReference type="WBParaSite" id="PSU_v2.g15725.t1"/>
    </source>
</evidence>